<dbReference type="InterPro" id="IPR001851">
    <property type="entry name" value="ABC_transp_permease"/>
</dbReference>
<evidence type="ECO:0000256" key="6">
    <source>
        <dbReference type="SAM" id="Phobius"/>
    </source>
</evidence>
<keyword evidence="2" id="KW-1003">Cell membrane</keyword>
<keyword evidence="4 6" id="KW-1133">Transmembrane helix</keyword>
<keyword evidence="5 6" id="KW-0472">Membrane</keyword>
<feature type="transmembrane region" description="Helical" evidence="6">
    <location>
        <begin position="146"/>
        <end position="163"/>
    </location>
</feature>
<keyword evidence="3 6" id="KW-0812">Transmembrane</keyword>
<feature type="transmembrane region" description="Helical" evidence="6">
    <location>
        <begin position="100"/>
        <end position="116"/>
    </location>
</feature>
<dbReference type="CDD" id="cd06581">
    <property type="entry name" value="TM_PBP1_LivM_like"/>
    <property type="match status" value="1"/>
</dbReference>
<accession>A0ABV7KU29</accession>
<evidence type="ECO:0000313" key="7">
    <source>
        <dbReference type="EMBL" id="MFC3225791.1"/>
    </source>
</evidence>
<keyword evidence="8" id="KW-1185">Reference proteome</keyword>
<sequence>MEFAGLLSYLVFFLTFVGIYGLLALGLNSQWGYTGMLNLGIAAFFAVGAYTTAIVTTAPTDLHLGGFDLPFPVGLLAAMVTSGLLALVIGLITLKLRSDYLAIASIGIAEIVRLVLKNATELTNGVRGLPRIPRPLTDLWPGGGEFLFLLLVLLLVGLVYLASERAYRSPWGRVLRAIREREPAAQAMGKNSTAFRLQAFVFGSAIMGLGGATYAHFVGFISPEAFDPLFATFLVWVMLIVGGSGNNRGAILGAAVVWAIWTLTESAVQQLPGDMVTQASALRTLLIGLFLQAVLILRPKGILPERPPKPVPPPKA</sequence>
<feature type="transmembrane region" description="Helical" evidence="6">
    <location>
        <begin position="6"/>
        <end position="27"/>
    </location>
</feature>
<evidence type="ECO:0000256" key="4">
    <source>
        <dbReference type="ARBA" id="ARBA00022989"/>
    </source>
</evidence>
<dbReference type="PANTHER" id="PTHR30482:SF10">
    <property type="entry name" value="HIGH-AFFINITY BRANCHED-CHAIN AMINO ACID TRANSPORT PROTEIN BRAE"/>
    <property type="match status" value="1"/>
</dbReference>
<feature type="transmembrane region" description="Helical" evidence="6">
    <location>
        <begin position="39"/>
        <end position="59"/>
    </location>
</feature>
<dbReference type="PANTHER" id="PTHR30482">
    <property type="entry name" value="HIGH-AFFINITY BRANCHED-CHAIN AMINO ACID TRANSPORT SYSTEM PERMEASE"/>
    <property type="match status" value="1"/>
</dbReference>
<dbReference type="EMBL" id="JBHRTR010000005">
    <property type="protein sequence ID" value="MFC3225791.1"/>
    <property type="molecule type" value="Genomic_DNA"/>
</dbReference>
<name>A0ABV7KU29_9PROT</name>
<evidence type="ECO:0000256" key="5">
    <source>
        <dbReference type="ARBA" id="ARBA00023136"/>
    </source>
</evidence>
<dbReference type="Proteomes" id="UP001595528">
    <property type="component" value="Unassembled WGS sequence"/>
</dbReference>
<comment type="subcellular location">
    <subcellularLocation>
        <location evidence="1">Cell membrane</location>
        <topology evidence="1">Multi-pass membrane protein</topology>
    </subcellularLocation>
</comment>
<gene>
    <name evidence="7" type="ORF">ACFOGJ_01015</name>
</gene>
<evidence type="ECO:0000256" key="3">
    <source>
        <dbReference type="ARBA" id="ARBA00022692"/>
    </source>
</evidence>
<evidence type="ECO:0000256" key="2">
    <source>
        <dbReference type="ARBA" id="ARBA00022475"/>
    </source>
</evidence>
<proteinExistence type="predicted"/>
<comment type="caution">
    <text evidence="7">The sequence shown here is derived from an EMBL/GenBank/DDBJ whole genome shotgun (WGS) entry which is preliminary data.</text>
</comment>
<dbReference type="Pfam" id="PF02653">
    <property type="entry name" value="BPD_transp_2"/>
    <property type="match status" value="1"/>
</dbReference>
<evidence type="ECO:0000256" key="1">
    <source>
        <dbReference type="ARBA" id="ARBA00004651"/>
    </source>
</evidence>
<dbReference type="InterPro" id="IPR043428">
    <property type="entry name" value="LivM-like"/>
</dbReference>
<evidence type="ECO:0000313" key="8">
    <source>
        <dbReference type="Proteomes" id="UP001595528"/>
    </source>
</evidence>
<organism evidence="7 8">
    <name type="scientific">Marinibaculum pumilum</name>
    <dbReference type="NCBI Taxonomy" id="1766165"/>
    <lineage>
        <taxon>Bacteria</taxon>
        <taxon>Pseudomonadati</taxon>
        <taxon>Pseudomonadota</taxon>
        <taxon>Alphaproteobacteria</taxon>
        <taxon>Rhodospirillales</taxon>
        <taxon>Rhodospirillaceae</taxon>
        <taxon>Marinibaculum</taxon>
    </lineage>
</organism>
<feature type="transmembrane region" description="Helical" evidence="6">
    <location>
        <begin position="280"/>
        <end position="297"/>
    </location>
</feature>
<protein>
    <submittedName>
        <fullName evidence="7">Branched-chain amino acid ABC transporter permease</fullName>
    </submittedName>
</protein>
<dbReference type="RefSeq" id="WP_379897525.1">
    <property type="nucleotide sequence ID" value="NZ_JBHRTR010000005.1"/>
</dbReference>
<reference evidence="8" key="1">
    <citation type="journal article" date="2019" name="Int. J. Syst. Evol. Microbiol.">
        <title>The Global Catalogue of Microorganisms (GCM) 10K type strain sequencing project: providing services to taxonomists for standard genome sequencing and annotation.</title>
        <authorList>
            <consortium name="The Broad Institute Genomics Platform"/>
            <consortium name="The Broad Institute Genome Sequencing Center for Infectious Disease"/>
            <person name="Wu L."/>
            <person name="Ma J."/>
        </authorList>
    </citation>
    <scope>NUCLEOTIDE SEQUENCE [LARGE SCALE GENOMIC DNA]</scope>
    <source>
        <strain evidence="8">KCTC 42964</strain>
    </source>
</reference>
<feature type="transmembrane region" description="Helical" evidence="6">
    <location>
        <begin position="197"/>
        <end position="219"/>
    </location>
</feature>
<feature type="transmembrane region" description="Helical" evidence="6">
    <location>
        <begin position="71"/>
        <end position="93"/>
    </location>
</feature>